<sequence>MLRTNRVSSSEFEQLKKQAQEIAAAIGLK</sequence>
<accession>A0A8S5SWB4</accession>
<evidence type="ECO:0000313" key="1">
    <source>
        <dbReference type="EMBL" id="DAF55365.1"/>
    </source>
</evidence>
<proteinExistence type="predicted"/>
<reference evidence="1" key="1">
    <citation type="journal article" date="2021" name="Proc. Natl. Acad. Sci. U.S.A.">
        <title>A Catalog of Tens of Thousands of Viruses from Human Metagenomes Reveals Hidden Associations with Chronic Diseases.</title>
        <authorList>
            <person name="Tisza M.J."/>
            <person name="Buck C.B."/>
        </authorList>
    </citation>
    <scope>NUCLEOTIDE SEQUENCE</scope>
    <source>
        <strain evidence="1">CtZHD14</strain>
    </source>
</reference>
<protein>
    <submittedName>
        <fullName evidence="1">Poly(U)-binding-splicing factor PUF60, peptide of, FIR, FBP, protein-protein complex</fullName>
    </submittedName>
</protein>
<organism evidence="1">
    <name type="scientific">Siphoviridae sp. ctZHD14</name>
    <dbReference type="NCBI Taxonomy" id="2827891"/>
    <lineage>
        <taxon>Viruses</taxon>
        <taxon>Duplodnaviria</taxon>
        <taxon>Heunggongvirae</taxon>
        <taxon>Uroviricota</taxon>
        <taxon>Caudoviricetes</taxon>
    </lineage>
</organism>
<dbReference type="EMBL" id="BK032687">
    <property type="protein sequence ID" value="DAF55365.1"/>
    <property type="molecule type" value="Genomic_DNA"/>
</dbReference>
<name>A0A8S5SWB4_9CAUD</name>